<accession>A0A0S4NG59</accession>
<dbReference type="Proteomes" id="UP000182011">
    <property type="component" value="Unassembled WGS sequence"/>
</dbReference>
<feature type="transmembrane region" description="Helical" evidence="10">
    <location>
        <begin position="6"/>
        <end position="24"/>
    </location>
</feature>
<accession>A0A0N7MZ45</accession>
<feature type="transmembrane region" description="Helical" evidence="10">
    <location>
        <begin position="113"/>
        <end position="134"/>
    </location>
</feature>
<feature type="transmembrane region" description="Helical" evidence="10">
    <location>
        <begin position="45"/>
        <end position="70"/>
    </location>
</feature>
<evidence type="ECO:0000256" key="1">
    <source>
        <dbReference type="ARBA" id="ARBA00022475"/>
    </source>
</evidence>
<keyword evidence="7 10" id="KW-0472">Membrane</keyword>
<dbReference type="PANTHER" id="PTHR30309">
    <property type="entry name" value="INNER MEMBRANE PROTEIN YGIH"/>
    <property type="match status" value="1"/>
</dbReference>
<evidence type="ECO:0000256" key="10">
    <source>
        <dbReference type="HAMAP-Rule" id="MF_01043"/>
    </source>
</evidence>
<organism evidence="12 13">
    <name type="scientific">Candidatus Kryptonium thompsonii</name>
    <dbReference type="NCBI Taxonomy" id="1633631"/>
    <lineage>
        <taxon>Bacteria</taxon>
        <taxon>Pseudomonadati</taxon>
        <taxon>Candidatus Kryptoniota</taxon>
        <taxon>Candidatus Kryptonium</taxon>
    </lineage>
</organism>
<comment type="catalytic activity">
    <reaction evidence="10">
        <text>an acyl phosphate + sn-glycerol 3-phosphate = a 1-acyl-sn-glycero-3-phosphate + phosphate</text>
        <dbReference type="Rhea" id="RHEA:34075"/>
        <dbReference type="ChEBI" id="CHEBI:43474"/>
        <dbReference type="ChEBI" id="CHEBI:57597"/>
        <dbReference type="ChEBI" id="CHEBI:57970"/>
        <dbReference type="ChEBI" id="CHEBI:59918"/>
        <dbReference type="EC" id="2.3.1.275"/>
    </reaction>
</comment>
<comment type="similarity">
    <text evidence="10">Belongs to the PlsY family.</text>
</comment>
<keyword evidence="12" id="KW-0012">Acyltransferase</keyword>
<feature type="transmembrane region" description="Helical" evidence="10">
    <location>
        <begin position="146"/>
        <end position="163"/>
    </location>
</feature>
<keyword evidence="8 10" id="KW-0594">Phospholipid biosynthesis</keyword>
<accession>A0A0P1LHS6</accession>
<dbReference type="UniPathway" id="UPA00085"/>
<dbReference type="InterPro" id="IPR003811">
    <property type="entry name" value="G3P_acylTferase_PlsY"/>
</dbReference>
<evidence type="ECO:0000313" key="14">
    <source>
        <dbReference type="Proteomes" id="UP000182200"/>
    </source>
</evidence>
<evidence type="ECO:0000256" key="8">
    <source>
        <dbReference type="ARBA" id="ARBA00023209"/>
    </source>
</evidence>
<dbReference type="OrthoDB" id="9777124at2"/>
<evidence type="ECO:0000313" key="11">
    <source>
        <dbReference type="EMBL" id="CUS94143.1"/>
    </source>
</evidence>
<evidence type="ECO:0000256" key="6">
    <source>
        <dbReference type="ARBA" id="ARBA00023098"/>
    </source>
</evidence>
<dbReference type="GO" id="GO:0008654">
    <property type="term" value="P:phospholipid biosynthetic process"/>
    <property type="evidence" value="ECO:0007669"/>
    <property type="project" value="UniProtKB-UniRule"/>
</dbReference>
<feature type="transmembrane region" description="Helical" evidence="10">
    <location>
        <begin position="175"/>
        <end position="192"/>
    </location>
</feature>
<dbReference type="EMBL" id="CZVI01000043">
    <property type="protein sequence ID" value="CUS94143.1"/>
    <property type="molecule type" value="Genomic_DNA"/>
</dbReference>
<gene>
    <name evidence="10" type="primary">plsY</name>
    <name evidence="12" type="ORF">JGI4_02347</name>
    <name evidence="11" type="ORF">JGI8_01935</name>
</gene>
<dbReference type="GO" id="GO:0043772">
    <property type="term" value="F:acyl-phosphate glycerol-3-phosphate acyltransferase activity"/>
    <property type="evidence" value="ECO:0007669"/>
    <property type="project" value="UniProtKB-UniRule"/>
</dbReference>
<sequence length="214" mass="23432">MIRYFGGFLIGYLLGSIPTAFIFVKTFKGIDIRKAGSGNVGALNAYEVSGSALIGISVLLIDILKGIFSVKVSQVLLGGDEITTLISGFSAILGHNFSVWISFYGGRGLATSLGVFAVVNPYLIFLWCILWVIAYVKVHNIHVGNIWATVFTPVIMIPVLKFFNSLSYVKVSDKTLLIFVISISALIFIKHLKPLLQLIKEGKILQNKFQKSDA</sequence>
<accession>A0A0P1LDR9</accession>
<keyword evidence="6 10" id="KW-0443">Lipid metabolism</keyword>
<feature type="transmembrane region" description="Helical" evidence="10">
    <location>
        <begin position="82"/>
        <end position="101"/>
    </location>
</feature>
<name>A0A0N7MZ45_9BACT</name>
<accession>A0A0P1LYR1</accession>
<keyword evidence="1 10" id="KW-1003">Cell membrane</keyword>
<dbReference type="STRING" id="1633631.GCA_001442925_02334"/>
<accession>A0A0P1L720</accession>
<accession>A0A0P1MNY3</accession>
<evidence type="ECO:0000256" key="5">
    <source>
        <dbReference type="ARBA" id="ARBA00022989"/>
    </source>
</evidence>
<accession>A0A0P1MGH7</accession>
<evidence type="ECO:0000256" key="3">
    <source>
        <dbReference type="ARBA" id="ARBA00022679"/>
    </source>
</evidence>
<evidence type="ECO:0000313" key="13">
    <source>
        <dbReference type="Proteomes" id="UP000182011"/>
    </source>
</evidence>
<dbReference type="SMART" id="SM01207">
    <property type="entry name" value="G3P_acyltransf"/>
    <property type="match status" value="1"/>
</dbReference>
<reference evidence="11 14" key="1">
    <citation type="submission" date="2015-11" db="EMBL/GenBank/DDBJ databases">
        <authorList>
            <person name="Varghese N."/>
        </authorList>
    </citation>
    <scope>NUCLEOTIDE SEQUENCE [LARGE SCALE GENOMIC DNA]</scope>
    <source>
        <strain evidence="11 14">JGI-8</strain>
    </source>
</reference>
<evidence type="ECO:0000256" key="4">
    <source>
        <dbReference type="ARBA" id="ARBA00022692"/>
    </source>
</evidence>
<evidence type="ECO:0000256" key="9">
    <source>
        <dbReference type="ARBA" id="ARBA00023264"/>
    </source>
</evidence>
<dbReference type="EMBL" id="FAOP01000017">
    <property type="protein sequence ID" value="CUU09363.1"/>
    <property type="molecule type" value="Genomic_DNA"/>
</dbReference>
<proteinExistence type="inferred from homology"/>
<keyword evidence="14" id="KW-1185">Reference proteome</keyword>
<keyword evidence="4 10" id="KW-0812">Transmembrane</keyword>
<comment type="function">
    <text evidence="10">Catalyzes the transfer of an acyl group from acyl-phosphate (acyl-PO(4)) to glycerol-3-phosphate (G3P) to form lysophosphatidic acid (LPA). This enzyme utilizes acyl-phosphate as fatty acyl donor, but not acyl-CoA or acyl-ACP.</text>
</comment>
<dbReference type="GO" id="GO:0005886">
    <property type="term" value="C:plasma membrane"/>
    <property type="evidence" value="ECO:0007669"/>
    <property type="project" value="UniProtKB-SubCell"/>
</dbReference>
<comment type="subcellular location">
    <subcellularLocation>
        <location evidence="10">Cell membrane</location>
        <topology evidence="10">Multi-pass membrane protein</topology>
    </subcellularLocation>
</comment>
<comment type="pathway">
    <text evidence="10">Lipid metabolism; phospholipid metabolism.</text>
</comment>
<evidence type="ECO:0000313" key="12">
    <source>
        <dbReference type="EMBL" id="CUU09363.1"/>
    </source>
</evidence>
<dbReference type="Proteomes" id="UP000182200">
    <property type="component" value="Unassembled WGS sequence"/>
</dbReference>
<keyword evidence="9 10" id="KW-1208">Phospholipid metabolism</keyword>
<evidence type="ECO:0000256" key="2">
    <source>
        <dbReference type="ARBA" id="ARBA00022516"/>
    </source>
</evidence>
<dbReference type="EC" id="2.3.1.275" evidence="10"/>
<keyword evidence="5 10" id="KW-1133">Transmembrane helix</keyword>
<comment type="subunit">
    <text evidence="10">Probably interacts with PlsX.</text>
</comment>
<reference evidence="12 13" key="2">
    <citation type="submission" date="2015-11" db="EMBL/GenBank/DDBJ databases">
        <authorList>
            <person name="Zhang Y."/>
            <person name="Guo Z."/>
        </authorList>
    </citation>
    <scope>NUCLEOTIDE SEQUENCE [LARGE SCALE GENOMIC DNA]</scope>
    <source>
        <strain evidence="12">JGI-4</strain>
    </source>
</reference>
<dbReference type="Pfam" id="PF02660">
    <property type="entry name" value="G3P_acyltransf"/>
    <property type="match status" value="1"/>
</dbReference>
<keyword evidence="3 10" id="KW-0808">Transferase</keyword>
<dbReference type="HAMAP" id="MF_01043">
    <property type="entry name" value="PlsY"/>
    <property type="match status" value="1"/>
</dbReference>
<dbReference type="RefSeq" id="WP_075427015.1">
    <property type="nucleotide sequence ID" value="NZ_CZVI01000043.1"/>
</dbReference>
<dbReference type="PANTHER" id="PTHR30309:SF0">
    <property type="entry name" value="GLYCEROL-3-PHOSPHATE ACYLTRANSFERASE-RELATED"/>
    <property type="match status" value="1"/>
</dbReference>
<protein>
    <recommendedName>
        <fullName evidence="10">Glycerol-3-phosphate acyltransferase</fullName>
    </recommendedName>
    <alternativeName>
        <fullName evidence="10">Acyl-PO4 G3P acyltransferase</fullName>
    </alternativeName>
    <alternativeName>
        <fullName evidence="10">Acyl-phosphate--glycerol-3-phosphate acyltransferase</fullName>
    </alternativeName>
    <alternativeName>
        <fullName evidence="10">G3P acyltransferase</fullName>
        <shortName evidence="10">GPAT</shortName>
        <ecNumber evidence="10">2.3.1.275</ecNumber>
    </alternativeName>
    <alternativeName>
        <fullName evidence="10">Lysophosphatidic acid synthase</fullName>
        <shortName evidence="10">LPA synthase</shortName>
    </alternativeName>
</protein>
<evidence type="ECO:0000256" key="7">
    <source>
        <dbReference type="ARBA" id="ARBA00023136"/>
    </source>
</evidence>
<keyword evidence="2 10" id="KW-0444">Lipid biosynthesis</keyword>
<dbReference type="AlphaFoldDB" id="A0A0N7MZ45"/>
<accession>A0A0P1M338</accession>